<evidence type="ECO:0000313" key="2">
    <source>
        <dbReference type="EMBL" id="CAG7563094.1"/>
    </source>
</evidence>
<feature type="region of interest" description="Disordered" evidence="1">
    <location>
        <begin position="1"/>
        <end position="34"/>
    </location>
</feature>
<reference evidence="2" key="1">
    <citation type="submission" date="2021-05" db="EMBL/GenBank/DDBJ databases">
        <authorList>
            <person name="Khan N."/>
        </authorList>
    </citation>
    <scope>NUCLEOTIDE SEQUENCE</scope>
</reference>
<protein>
    <submittedName>
        <fullName evidence="2">Uncharacterized protein</fullName>
    </submittedName>
</protein>
<dbReference type="Proteomes" id="UP000693738">
    <property type="component" value="Unassembled WGS sequence"/>
</dbReference>
<dbReference type="PANTHER" id="PTHR38696:SF1">
    <property type="entry name" value="MEDIATOR OF RNA POLYMERASE II TRANSCRIPTION SUBUNIT 13"/>
    <property type="match status" value="1"/>
</dbReference>
<dbReference type="AlphaFoldDB" id="A0A8J2NM11"/>
<evidence type="ECO:0000313" key="3">
    <source>
        <dbReference type="Proteomes" id="UP000693738"/>
    </source>
</evidence>
<accession>A0A8J2NM11</accession>
<organism evidence="2 3">
    <name type="scientific">Fusarium equiseti</name>
    <name type="common">Fusarium scirpi</name>
    <dbReference type="NCBI Taxonomy" id="61235"/>
    <lineage>
        <taxon>Eukaryota</taxon>
        <taxon>Fungi</taxon>
        <taxon>Dikarya</taxon>
        <taxon>Ascomycota</taxon>
        <taxon>Pezizomycotina</taxon>
        <taxon>Sordariomycetes</taxon>
        <taxon>Hypocreomycetidae</taxon>
        <taxon>Hypocreales</taxon>
        <taxon>Nectriaceae</taxon>
        <taxon>Fusarium</taxon>
        <taxon>Fusarium incarnatum-equiseti species complex</taxon>
    </lineage>
</organism>
<dbReference type="PANTHER" id="PTHR38696">
    <property type="entry name" value="MEDIATOR OF RNA POLYMERASE II TRANSCRIPTION SUBUNIT 13"/>
    <property type="match status" value="1"/>
</dbReference>
<gene>
    <name evidence="2" type="ORF">FEQUK3_LOCUS8808</name>
</gene>
<name>A0A8J2NM11_FUSEQ</name>
<comment type="caution">
    <text evidence="2">The sequence shown here is derived from an EMBL/GenBank/DDBJ whole genome shotgun (WGS) entry which is preliminary data.</text>
</comment>
<evidence type="ECO:0000256" key="1">
    <source>
        <dbReference type="SAM" id="MobiDB-lite"/>
    </source>
</evidence>
<proteinExistence type="predicted"/>
<dbReference type="EMBL" id="CAJSTJ010000152">
    <property type="protein sequence ID" value="CAG7563094.1"/>
    <property type="molecule type" value="Genomic_DNA"/>
</dbReference>
<sequence length="259" mass="30000">MCEEPSPFYEYIEPSSSNPTPSPPRQSLQKAQPNKPQFATLTRNALDRINLINFSQSEVADLHEVVRKHWPKGIKTVIPRERSREFKLRGYPWGFDPNGSEESLLLVLRLVEALYGLGWVIYSPIEISKRISTKDALVFRKSFYDLPPVEWINISFHGGDKLKILNSPPSDLVNDVLEAFARSIQRHEVTKERAKIKFKGDPWRSIHHDDEDETQLKLLKLLEVVDRHGFTLYARTGARYSDETSESNVLIFQRRLDWA</sequence>